<evidence type="ECO:0000313" key="14">
    <source>
        <dbReference type="EMBL" id="CAI6371735.1"/>
    </source>
</evidence>
<dbReference type="InterPro" id="IPR006612">
    <property type="entry name" value="THAP_Znf"/>
</dbReference>
<accession>A0AAV0XT70</accession>
<dbReference type="InterPro" id="IPR026516">
    <property type="entry name" value="THAP1/10"/>
</dbReference>
<evidence type="ECO:0000256" key="9">
    <source>
        <dbReference type="ARBA" id="ARBA00023163"/>
    </source>
</evidence>
<name>A0AAV0XT70_9HEMI</name>
<keyword evidence="8 12" id="KW-0238">DNA-binding</keyword>
<evidence type="ECO:0000256" key="7">
    <source>
        <dbReference type="ARBA" id="ARBA00023054"/>
    </source>
</evidence>
<keyword evidence="3" id="KW-0479">Metal-binding</keyword>
<dbReference type="PROSITE" id="PS50950">
    <property type="entry name" value="ZF_THAP"/>
    <property type="match status" value="1"/>
</dbReference>
<keyword evidence="11" id="KW-0131">Cell cycle</keyword>
<evidence type="ECO:0000256" key="6">
    <source>
        <dbReference type="ARBA" id="ARBA00023015"/>
    </source>
</evidence>
<keyword evidence="7" id="KW-0175">Coiled coil</keyword>
<dbReference type="EMBL" id="CARXXK010001015">
    <property type="protein sequence ID" value="CAI6371735.1"/>
    <property type="molecule type" value="Genomic_DNA"/>
</dbReference>
<evidence type="ECO:0000256" key="2">
    <source>
        <dbReference type="ARBA" id="ARBA00006177"/>
    </source>
</evidence>
<dbReference type="GO" id="GO:0008270">
    <property type="term" value="F:zinc ion binding"/>
    <property type="evidence" value="ECO:0007669"/>
    <property type="project" value="UniProtKB-KW"/>
</dbReference>
<evidence type="ECO:0000256" key="3">
    <source>
        <dbReference type="ARBA" id="ARBA00022723"/>
    </source>
</evidence>
<evidence type="ECO:0000256" key="12">
    <source>
        <dbReference type="PROSITE-ProRule" id="PRU00309"/>
    </source>
</evidence>
<dbReference type="Gene3D" id="6.20.210.20">
    <property type="entry name" value="THAP domain"/>
    <property type="match status" value="1"/>
</dbReference>
<organism evidence="14 15">
    <name type="scientific">Macrosiphum euphorbiae</name>
    <name type="common">potato aphid</name>
    <dbReference type="NCBI Taxonomy" id="13131"/>
    <lineage>
        <taxon>Eukaryota</taxon>
        <taxon>Metazoa</taxon>
        <taxon>Ecdysozoa</taxon>
        <taxon>Arthropoda</taxon>
        <taxon>Hexapoda</taxon>
        <taxon>Insecta</taxon>
        <taxon>Pterygota</taxon>
        <taxon>Neoptera</taxon>
        <taxon>Paraneoptera</taxon>
        <taxon>Hemiptera</taxon>
        <taxon>Sternorrhyncha</taxon>
        <taxon>Aphidomorpha</taxon>
        <taxon>Aphidoidea</taxon>
        <taxon>Aphididae</taxon>
        <taxon>Macrosiphini</taxon>
        <taxon>Macrosiphum</taxon>
    </lineage>
</organism>
<proteinExistence type="inferred from homology"/>
<gene>
    <name evidence="14" type="ORF">MEUPH1_LOCUS25705</name>
</gene>
<dbReference type="Proteomes" id="UP001160148">
    <property type="component" value="Unassembled WGS sequence"/>
</dbReference>
<evidence type="ECO:0000256" key="4">
    <source>
        <dbReference type="ARBA" id="ARBA00022771"/>
    </source>
</evidence>
<evidence type="ECO:0000313" key="15">
    <source>
        <dbReference type="Proteomes" id="UP001160148"/>
    </source>
</evidence>
<dbReference type="GO" id="GO:0005654">
    <property type="term" value="C:nucleoplasm"/>
    <property type="evidence" value="ECO:0007669"/>
    <property type="project" value="UniProtKB-SubCell"/>
</dbReference>
<evidence type="ECO:0000259" key="13">
    <source>
        <dbReference type="PROSITE" id="PS50950"/>
    </source>
</evidence>
<sequence length="100" mass="11712">MSKIRGKSHQMCCVVNCTYTQSKTESIKLFRFPSKPHDIEQRRKWIHAIKRKNADNKQWEPTPYSRICSAHFIGGQYSKHPQSPAYSPTLFPVIYKKSNL</sequence>
<protein>
    <recommendedName>
        <fullName evidence="13">THAP-type domain-containing protein</fullName>
    </recommendedName>
</protein>
<keyword evidence="15" id="KW-1185">Reference proteome</keyword>
<feature type="domain" description="THAP-type" evidence="13">
    <location>
        <begin position="1"/>
        <end position="95"/>
    </location>
</feature>
<keyword evidence="5" id="KW-0862">Zinc</keyword>
<dbReference type="SUPFAM" id="SSF57716">
    <property type="entry name" value="Glucocorticoid receptor-like (DNA-binding domain)"/>
    <property type="match status" value="1"/>
</dbReference>
<keyword evidence="10" id="KW-0539">Nucleus</keyword>
<dbReference type="GO" id="GO:0043565">
    <property type="term" value="F:sequence-specific DNA binding"/>
    <property type="evidence" value="ECO:0007669"/>
    <property type="project" value="InterPro"/>
</dbReference>
<dbReference type="PANTHER" id="PTHR46600:SF1">
    <property type="entry name" value="THAP DOMAIN-CONTAINING PROTEIN 1"/>
    <property type="match status" value="1"/>
</dbReference>
<dbReference type="PANTHER" id="PTHR46600">
    <property type="entry name" value="THAP DOMAIN-CONTAINING"/>
    <property type="match status" value="1"/>
</dbReference>
<dbReference type="Pfam" id="PF05485">
    <property type="entry name" value="THAP"/>
    <property type="match status" value="1"/>
</dbReference>
<evidence type="ECO:0000256" key="11">
    <source>
        <dbReference type="ARBA" id="ARBA00023306"/>
    </source>
</evidence>
<evidence type="ECO:0000256" key="5">
    <source>
        <dbReference type="ARBA" id="ARBA00022833"/>
    </source>
</evidence>
<comment type="caution">
    <text evidence="14">The sequence shown here is derived from an EMBL/GenBank/DDBJ whole genome shotgun (WGS) entry which is preliminary data.</text>
</comment>
<keyword evidence="4 12" id="KW-0863">Zinc-finger</keyword>
<dbReference type="InterPro" id="IPR038441">
    <property type="entry name" value="THAP_Znf_sf"/>
</dbReference>
<evidence type="ECO:0000256" key="8">
    <source>
        <dbReference type="ARBA" id="ARBA00023125"/>
    </source>
</evidence>
<comment type="similarity">
    <text evidence="2">Belongs to the THAP1 family.</text>
</comment>
<comment type="subcellular location">
    <subcellularLocation>
        <location evidence="1">Nucleus</location>
        <location evidence="1">Nucleoplasm</location>
    </subcellularLocation>
</comment>
<keyword evidence="6" id="KW-0805">Transcription regulation</keyword>
<evidence type="ECO:0000256" key="10">
    <source>
        <dbReference type="ARBA" id="ARBA00023242"/>
    </source>
</evidence>
<dbReference type="AlphaFoldDB" id="A0AAV0XT70"/>
<keyword evidence="9" id="KW-0804">Transcription</keyword>
<reference evidence="14 15" key="1">
    <citation type="submission" date="2023-01" db="EMBL/GenBank/DDBJ databases">
        <authorList>
            <person name="Whitehead M."/>
        </authorList>
    </citation>
    <scope>NUCLEOTIDE SEQUENCE [LARGE SCALE GENOMIC DNA]</scope>
</reference>
<evidence type="ECO:0000256" key="1">
    <source>
        <dbReference type="ARBA" id="ARBA00004642"/>
    </source>
</evidence>
<dbReference type="SMART" id="SM00980">
    <property type="entry name" value="THAP"/>
    <property type="match status" value="1"/>
</dbReference>